<organism evidence="1 2">
    <name type="scientific">Megasphaera micronuciformis F0359</name>
    <dbReference type="NCBI Taxonomy" id="706434"/>
    <lineage>
        <taxon>Bacteria</taxon>
        <taxon>Bacillati</taxon>
        <taxon>Bacillota</taxon>
        <taxon>Negativicutes</taxon>
        <taxon>Veillonellales</taxon>
        <taxon>Veillonellaceae</taxon>
        <taxon>Megasphaera</taxon>
    </lineage>
</organism>
<dbReference type="HOGENOM" id="CLU_121940_0_0_9"/>
<evidence type="ECO:0008006" key="3">
    <source>
        <dbReference type="Google" id="ProtNLM"/>
    </source>
</evidence>
<evidence type="ECO:0000313" key="2">
    <source>
        <dbReference type="Proteomes" id="UP000003195"/>
    </source>
</evidence>
<dbReference type="STRING" id="706434.HMPREF9429_01036"/>
<comment type="caution">
    <text evidence="1">The sequence shown here is derived from an EMBL/GenBank/DDBJ whole genome shotgun (WGS) entry which is preliminary data.</text>
</comment>
<sequence length="143" mass="16413">MNKKAEAFRKYLKKSGIKSFMMDDMHDRQLNTVIFRTFIEAQGTELPLVLVLDDTLYSTIRVLIAPKVLKNGNETAVYNLINEYNRTYKSFKYCVDEEGALILDVCYISDDVADGEIISVLFSLIIEHLEESYGQIMRAVWAA</sequence>
<dbReference type="Proteomes" id="UP000003195">
    <property type="component" value="Unassembled WGS sequence"/>
</dbReference>
<dbReference type="eggNOG" id="ENOG5032WAH">
    <property type="taxonomic scope" value="Bacteria"/>
</dbReference>
<protein>
    <recommendedName>
        <fullName evidence="3">Sensory transduction regulator</fullName>
    </recommendedName>
</protein>
<accession>E2ZCT2</accession>
<name>E2ZCT2_9FIRM</name>
<dbReference type="OrthoDB" id="1669180at2"/>
<reference evidence="1 2" key="1">
    <citation type="submission" date="2010-08" db="EMBL/GenBank/DDBJ databases">
        <authorList>
            <person name="Weinstock G."/>
            <person name="Sodergren E."/>
            <person name="Clifton S."/>
            <person name="Fulton L."/>
            <person name="Fulton B."/>
            <person name="Courtney L."/>
            <person name="Fronick C."/>
            <person name="Harrison M."/>
            <person name="Strong C."/>
            <person name="Farmer C."/>
            <person name="Delahaunty K."/>
            <person name="Markovic C."/>
            <person name="Hall O."/>
            <person name="Minx P."/>
            <person name="Tomlinson C."/>
            <person name="Mitreva M."/>
            <person name="Hou S."/>
            <person name="Chen J."/>
            <person name="Wollam A."/>
            <person name="Pepin K.H."/>
            <person name="Johnson M."/>
            <person name="Bhonagiri V."/>
            <person name="Zhang X."/>
            <person name="Suruliraj S."/>
            <person name="Warren W."/>
            <person name="Chinwalla A."/>
            <person name="Mardis E.R."/>
            <person name="Wilson R.K."/>
        </authorList>
    </citation>
    <scope>NUCLEOTIDE SEQUENCE [LARGE SCALE GENOMIC DNA]</scope>
    <source>
        <strain evidence="1 2">F0359</strain>
    </source>
</reference>
<gene>
    <name evidence="1" type="ORF">HMPREF9429_01036</name>
</gene>
<keyword evidence="2" id="KW-1185">Reference proteome</keyword>
<dbReference type="RefSeq" id="WP_006942107.1">
    <property type="nucleotide sequence ID" value="NZ_GL538208.1"/>
</dbReference>
<dbReference type="AlphaFoldDB" id="E2ZCT2"/>
<proteinExistence type="predicted"/>
<evidence type="ECO:0000313" key="1">
    <source>
        <dbReference type="EMBL" id="EFQ03853.1"/>
    </source>
</evidence>
<dbReference type="EMBL" id="AECS01000037">
    <property type="protein sequence ID" value="EFQ03853.1"/>
    <property type="molecule type" value="Genomic_DNA"/>
</dbReference>